<dbReference type="InterPro" id="IPR046341">
    <property type="entry name" value="SET_dom_sf"/>
</dbReference>
<dbReference type="Gene3D" id="3.90.1410.10">
    <property type="entry name" value="set domain protein methyltransferase, domain 1"/>
    <property type="match status" value="1"/>
</dbReference>
<dbReference type="CDD" id="cd19180">
    <property type="entry name" value="SET_SpSET10-like"/>
    <property type="match status" value="1"/>
</dbReference>
<dbReference type="SUPFAM" id="SSF82199">
    <property type="entry name" value="SET domain"/>
    <property type="match status" value="1"/>
</dbReference>
<organism evidence="2 3">
    <name type="scientific">Lophiostoma macrostomum CBS 122681</name>
    <dbReference type="NCBI Taxonomy" id="1314788"/>
    <lineage>
        <taxon>Eukaryota</taxon>
        <taxon>Fungi</taxon>
        <taxon>Dikarya</taxon>
        <taxon>Ascomycota</taxon>
        <taxon>Pezizomycotina</taxon>
        <taxon>Dothideomycetes</taxon>
        <taxon>Pleosporomycetidae</taxon>
        <taxon>Pleosporales</taxon>
        <taxon>Lophiostomataceae</taxon>
        <taxon>Lophiostoma</taxon>
    </lineage>
</organism>
<dbReference type="InterPro" id="IPR044432">
    <property type="entry name" value="Set10/Efm1_SET"/>
</dbReference>
<dbReference type="Proteomes" id="UP000799324">
    <property type="component" value="Unassembled WGS sequence"/>
</dbReference>
<dbReference type="GO" id="GO:0016279">
    <property type="term" value="F:protein-lysine N-methyltransferase activity"/>
    <property type="evidence" value="ECO:0007669"/>
    <property type="project" value="InterPro"/>
</dbReference>
<sequence length="615" mass="69338">MTSDRGRESQIAELLSWFTENGGLLNDSVRILHDEERGFHARALKRLDPKDVVAECPLSLALSHLNLDHTQASVPHFNSPLQKCLGMIPNDVLSYLLLIEQLVLEDASPWRHYIACLPDQDELTTPLWFTREERRLLEGTDLLHDTQKLEAQLLDEWKVARNAMDKAGMRDSEIYQECDFKTFLWAFTMISSRSFPSRHLIPDRPSFPILFPVIDILNHSPETGVEWDFTTGQSFSLKVLYPTTPGSEVYNNYGPKQNQEFLLEYGFAIPNNPVEQILMRGTIDPQVLEDLREEQIHFEMDVSYIKGPQSRPPHYIRTTGHPFGRYANSIPCFRGFPPYHVLANYLIALRARGIALDDVPPGPTTGRLVLATLLGLYRAVQVKCSQLATRSSDQQLGNAKQSHAYIYRTGQAALCHAIRKELEAVLDSLRVAVPEVGTLGQAAIFTIPDALDALKAEFPLYYDQFTKGKHNSEEETWVLLLGAFAAISLTPQPSHQPREPTLIHRYMQDLYTFYPLPLPETTDSSHSTSTPLSSLTGLFTSLTHSLPTLFEPLTGMHDQILTWATNVVDCESFVLPDAQEPGKTRVCMYLRAWKASSTDEDGDKNGTRTGTGNER</sequence>
<accession>A0A6A6TJA5</accession>
<dbReference type="PANTHER" id="PTHR13271:SF137">
    <property type="entry name" value="SET DOMAIN-CONTAINING PROTEIN"/>
    <property type="match status" value="1"/>
</dbReference>
<reference evidence="2" key="1">
    <citation type="journal article" date="2020" name="Stud. Mycol.">
        <title>101 Dothideomycetes genomes: a test case for predicting lifestyles and emergence of pathogens.</title>
        <authorList>
            <person name="Haridas S."/>
            <person name="Albert R."/>
            <person name="Binder M."/>
            <person name="Bloem J."/>
            <person name="Labutti K."/>
            <person name="Salamov A."/>
            <person name="Andreopoulos B."/>
            <person name="Baker S."/>
            <person name="Barry K."/>
            <person name="Bills G."/>
            <person name="Bluhm B."/>
            <person name="Cannon C."/>
            <person name="Castanera R."/>
            <person name="Culley D."/>
            <person name="Daum C."/>
            <person name="Ezra D."/>
            <person name="Gonzalez J."/>
            <person name="Henrissat B."/>
            <person name="Kuo A."/>
            <person name="Liang C."/>
            <person name="Lipzen A."/>
            <person name="Lutzoni F."/>
            <person name="Magnuson J."/>
            <person name="Mondo S."/>
            <person name="Nolan M."/>
            <person name="Ohm R."/>
            <person name="Pangilinan J."/>
            <person name="Park H.-J."/>
            <person name="Ramirez L."/>
            <person name="Alfaro M."/>
            <person name="Sun H."/>
            <person name="Tritt A."/>
            <person name="Yoshinaga Y."/>
            <person name="Zwiers L.-H."/>
            <person name="Turgeon B."/>
            <person name="Goodwin S."/>
            <person name="Spatafora J."/>
            <person name="Crous P."/>
            <person name="Grigoriev I."/>
        </authorList>
    </citation>
    <scope>NUCLEOTIDE SEQUENCE</scope>
    <source>
        <strain evidence="2">CBS 122681</strain>
    </source>
</reference>
<evidence type="ECO:0000313" key="2">
    <source>
        <dbReference type="EMBL" id="KAF2659970.1"/>
    </source>
</evidence>
<dbReference type="AlphaFoldDB" id="A0A6A6TJA5"/>
<name>A0A6A6TJA5_9PLEO</name>
<dbReference type="InterPro" id="IPR050600">
    <property type="entry name" value="SETD3_SETD6_MTase"/>
</dbReference>
<keyword evidence="3" id="KW-1185">Reference proteome</keyword>
<evidence type="ECO:0000313" key="3">
    <source>
        <dbReference type="Proteomes" id="UP000799324"/>
    </source>
</evidence>
<gene>
    <name evidence="2" type="ORF">K491DRAFT_688826</name>
</gene>
<dbReference type="PANTHER" id="PTHR13271">
    <property type="entry name" value="UNCHARACTERIZED PUTATIVE METHYLTRANSFERASE"/>
    <property type="match status" value="1"/>
</dbReference>
<protein>
    <submittedName>
        <fullName evidence="2">SET domain-containing protein</fullName>
    </submittedName>
</protein>
<proteinExistence type="predicted"/>
<feature type="region of interest" description="Disordered" evidence="1">
    <location>
        <begin position="596"/>
        <end position="615"/>
    </location>
</feature>
<dbReference type="EMBL" id="MU004303">
    <property type="protein sequence ID" value="KAF2659970.1"/>
    <property type="molecule type" value="Genomic_DNA"/>
</dbReference>
<evidence type="ECO:0000256" key="1">
    <source>
        <dbReference type="SAM" id="MobiDB-lite"/>
    </source>
</evidence>
<dbReference type="OrthoDB" id="42889at2759"/>